<proteinExistence type="predicted"/>
<dbReference type="RefSeq" id="WP_200748961.1">
    <property type="nucleotide sequence ID" value="NZ_JAEOAH010000011.1"/>
</dbReference>
<name>A0ABS1H711_9BACL</name>
<organism evidence="1 2">
    <name type="scientific">Viridibacillus soli</name>
    <dbReference type="NCBI Taxonomy" id="2798301"/>
    <lineage>
        <taxon>Bacteria</taxon>
        <taxon>Bacillati</taxon>
        <taxon>Bacillota</taxon>
        <taxon>Bacilli</taxon>
        <taxon>Bacillales</taxon>
        <taxon>Caryophanaceae</taxon>
        <taxon>Viridibacillus</taxon>
    </lineage>
</organism>
<keyword evidence="2" id="KW-1185">Reference proteome</keyword>
<comment type="caution">
    <text evidence="1">The sequence shown here is derived from an EMBL/GenBank/DDBJ whole genome shotgun (WGS) entry which is preliminary data.</text>
</comment>
<sequence length="183" mass="21326">MEHSNRLIIKIENQKWLYNDEEDLCSHGEIYLNVNETIITQSGIYEEWGISESALALLRTLDKDYICDPNHEEGLILHGCGLILMMGCPISIHWSVKHMDDEVILSDFVKVTTTSPESGSVHFNGLEIRLNKNDYKNQVVSFALEAKKLFEQSNEKQIIDDFDKEMYEGFWNEYNQLLRKNQH</sequence>
<dbReference type="Proteomes" id="UP000618943">
    <property type="component" value="Unassembled WGS sequence"/>
</dbReference>
<gene>
    <name evidence="1" type="ORF">JFL43_10100</name>
</gene>
<evidence type="ECO:0000313" key="2">
    <source>
        <dbReference type="Proteomes" id="UP000618943"/>
    </source>
</evidence>
<dbReference type="EMBL" id="JAEOAH010000011">
    <property type="protein sequence ID" value="MBK3495199.1"/>
    <property type="molecule type" value="Genomic_DNA"/>
</dbReference>
<accession>A0ABS1H711</accession>
<protein>
    <submittedName>
        <fullName evidence="1">Uncharacterized protein</fullName>
    </submittedName>
</protein>
<reference evidence="1 2" key="1">
    <citation type="submission" date="2020-12" db="EMBL/GenBank/DDBJ databases">
        <title>YIM B01967 draft genome.</title>
        <authorList>
            <person name="Yan X."/>
        </authorList>
    </citation>
    <scope>NUCLEOTIDE SEQUENCE [LARGE SCALE GENOMIC DNA]</scope>
    <source>
        <strain evidence="1 2">YIM B01967</strain>
    </source>
</reference>
<evidence type="ECO:0000313" key="1">
    <source>
        <dbReference type="EMBL" id="MBK3495199.1"/>
    </source>
</evidence>